<dbReference type="PANTHER" id="PTHR30136">
    <property type="entry name" value="HELIX-TURN-HELIX TRANSCRIPTIONAL REGULATOR, ICLR FAMILY"/>
    <property type="match status" value="1"/>
</dbReference>
<keyword evidence="2" id="KW-0238">DNA-binding</keyword>
<evidence type="ECO:0000256" key="2">
    <source>
        <dbReference type="ARBA" id="ARBA00023125"/>
    </source>
</evidence>
<keyword evidence="7" id="KW-1185">Reference proteome</keyword>
<dbReference type="Pfam" id="PF01614">
    <property type="entry name" value="IclR_C"/>
    <property type="match status" value="1"/>
</dbReference>
<accession>A0A1H3ENQ7</accession>
<name>A0A1H3ENQ7_9RHOB</name>
<feature type="domain" description="HTH iclR-type" evidence="4">
    <location>
        <begin position="44"/>
        <end position="106"/>
    </location>
</feature>
<dbReference type="RefSeq" id="WP_176954835.1">
    <property type="nucleotide sequence ID" value="NZ_FNMZ01000010.1"/>
</dbReference>
<feature type="domain" description="IclR-ED" evidence="5">
    <location>
        <begin position="107"/>
        <end position="290"/>
    </location>
</feature>
<proteinExistence type="predicted"/>
<evidence type="ECO:0000256" key="3">
    <source>
        <dbReference type="ARBA" id="ARBA00023163"/>
    </source>
</evidence>
<evidence type="ECO:0000313" key="7">
    <source>
        <dbReference type="Proteomes" id="UP000199118"/>
    </source>
</evidence>
<sequence>MATETDSGATRRGLRRPGLASRRIPLRLNDAELAARHGEDRKFVWSLARAFELLHAFRPGQGPLGNAELSARTGLPKATVTRLTYTLTQLGYLRQSELDGRYQPSPALLAIAYPVLANIGIRQMAQERMQRLADHTGASVALSSPDGDMMIYVSACSSSALDALLLDIGSRVGMTQSAAGRAYLSSLEDDEREAMFEHFAGRLGPDWADLKPRILDSIAEIRERGFCYVDREWREDVRAVATPIADLDGTTRMALTVGGPAFALAPEQMVEDFGPRLVHLARGLSRAPMR</sequence>
<evidence type="ECO:0000313" key="6">
    <source>
        <dbReference type="EMBL" id="SDX80250.1"/>
    </source>
</evidence>
<dbReference type="InterPro" id="IPR050707">
    <property type="entry name" value="HTH_MetabolicPath_Reg"/>
</dbReference>
<dbReference type="GO" id="GO:0003677">
    <property type="term" value="F:DNA binding"/>
    <property type="evidence" value="ECO:0007669"/>
    <property type="project" value="UniProtKB-KW"/>
</dbReference>
<dbReference type="InterPro" id="IPR005471">
    <property type="entry name" value="Tscrpt_reg_IclR_N"/>
</dbReference>
<evidence type="ECO:0000259" key="4">
    <source>
        <dbReference type="PROSITE" id="PS51077"/>
    </source>
</evidence>
<dbReference type="AlphaFoldDB" id="A0A1H3ENQ7"/>
<dbReference type="Gene3D" id="1.10.10.10">
    <property type="entry name" value="Winged helix-like DNA-binding domain superfamily/Winged helix DNA-binding domain"/>
    <property type="match status" value="1"/>
</dbReference>
<dbReference type="InterPro" id="IPR029016">
    <property type="entry name" value="GAF-like_dom_sf"/>
</dbReference>
<dbReference type="GO" id="GO:0003700">
    <property type="term" value="F:DNA-binding transcription factor activity"/>
    <property type="evidence" value="ECO:0007669"/>
    <property type="project" value="TreeGrafter"/>
</dbReference>
<dbReference type="Proteomes" id="UP000199118">
    <property type="component" value="Unassembled WGS sequence"/>
</dbReference>
<dbReference type="Pfam" id="PF09339">
    <property type="entry name" value="HTH_IclR"/>
    <property type="match status" value="1"/>
</dbReference>
<reference evidence="6 7" key="1">
    <citation type="submission" date="2016-10" db="EMBL/GenBank/DDBJ databases">
        <authorList>
            <person name="de Groot N.N."/>
        </authorList>
    </citation>
    <scope>NUCLEOTIDE SEQUENCE [LARGE SCALE GENOMIC DNA]</scope>
    <source>
        <strain evidence="6 7">DSM 17890</strain>
    </source>
</reference>
<dbReference type="STRING" id="356660.SAMN05444336_110112"/>
<dbReference type="InterPro" id="IPR036390">
    <property type="entry name" value="WH_DNA-bd_sf"/>
</dbReference>
<keyword evidence="1" id="KW-0805">Transcription regulation</keyword>
<dbReference type="InterPro" id="IPR014757">
    <property type="entry name" value="Tscrpt_reg_IclR_C"/>
</dbReference>
<dbReference type="PROSITE" id="PS51077">
    <property type="entry name" value="HTH_ICLR"/>
    <property type="match status" value="1"/>
</dbReference>
<dbReference type="Gene3D" id="3.30.450.40">
    <property type="match status" value="1"/>
</dbReference>
<keyword evidence="3" id="KW-0804">Transcription</keyword>
<dbReference type="PANTHER" id="PTHR30136:SF33">
    <property type="entry name" value="TRANSCRIPTIONAL REGULATORY PROTEIN"/>
    <property type="match status" value="1"/>
</dbReference>
<protein>
    <submittedName>
        <fullName evidence="6">Transcriptional regulator, IclR family</fullName>
    </submittedName>
</protein>
<dbReference type="PROSITE" id="PS51078">
    <property type="entry name" value="ICLR_ED"/>
    <property type="match status" value="1"/>
</dbReference>
<gene>
    <name evidence="6" type="ORF">SAMN05444336_110112</name>
</gene>
<dbReference type="SUPFAM" id="SSF46785">
    <property type="entry name" value="Winged helix' DNA-binding domain"/>
    <property type="match status" value="1"/>
</dbReference>
<dbReference type="SMART" id="SM00346">
    <property type="entry name" value="HTH_ICLR"/>
    <property type="match status" value="1"/>
</dbReference>
<organism evidence="6 7">
    <name type="scientific">Albimonas donghaensis</name>
    <dbReference type="NCBI Taxonomy" id="356660"/>
    <lineage>
        <taxon>Bacteria</taxon>
        <taxon>Pseudomonadati</taxon>
        <taxon>Pseudomonadota</taxon>
        <taxon>Alphaproteobacteria</taxon>
        <taxon>Rhodobacterales</taxon>
        <taxon>Paracoccaceae</taxon>
        <taxon>Albimonas</taxon>
    </lineage>
</organism>
<evidence type="ECO:0000256" key="1">
    <source>
        <dbReference type="ARBA" id="ARBA00023015"/>
    </source>
</evidence>
<evidence type="ECO:0000259" key="5">
    <source>
        <dbReference type="PROSITE" id="PS51078"/>
    </source>
</evidence>
<dbReference type="EMBL" id="FNMZ01000010">
    <property type="protein sequence ID" value="SDX80250.1"/>
    <property type="molecule type" value="Genomic_DNA"/>
</dbReference>
<dbReference type="InterPro" id="IPR036388">
    <property type="entry name" value="WH-like_DNA-bd_sf"/>
</dbReference>
<dbReference type="GO" id="GO:0045892">
    <property type="term" value="P:negative regulation of DNA-templated transcription"/>
    <property type="evidence" value="ECO:0007669"/>
    <property type="project" value="TreeGrafter"/>
</dbReference>
<dbReference type="SUPFAM" id="SSF55781">
    <property type="entry name" value="GAF domain-like"/>
    <property type="match status" value="1"/>
</dbReference>